<evidence type="ECO:0000259" key="2">
    <source>
        <dbReference type="Pfam" id="PF08327"/>
    </source>
</evidence>
<proteinExistence type="inferred from homology"/>
<evidence type="ECO:0000313" key="4">
    <source>
        <dbReference type="Proteomes" id="UP000316747"/>
    </source>
</evidence>
<dbReference type="EMBL" id="VFPM01000002">
    <property type="protein sequence ID" value="TQM61872.1"/>
    <property type="molecule type" value="Genomic_DNA"/>
</dbReference>
<dbReference type="Gene3D" id="3.30.530.20">
    <property type="match status" value="1"/>
</dbReference>
<organism evidence="3 4">
    <name type="scientific">Humibacillus xanthopallidus</name>
    <dbReference type="NCBI Taxonomy" id="412689"/>
    <lineage>
        <taxon>Bacteria</taxon>
        <taxon>Bacillati</taxon>
        <taxon>Actinomycetota</taxon>
        <taxon>Actinomycetes</taxon>
        <taxon>Micrococcales</taxon>
        <taxon>Intrasporangiaceae</taxon>
        <taxon>Humibacillus</taxon>
    </lineage>
</organism>
<comment type="similarity">
    <text evidence="1">Belongs to the AHA1 family.</text>
</comment>
<evidence type="ECO:0000256" key="1">
    <source>
        <dbReference type="ARBA" id="ARBA00006817"/>
    </source>
</evidence>
<gene>
    <name evidence="3" type="ORF">FBY41_1893</name>
</gene>
<accession>A0A543HU95</accession>
<dbReference type="InterPro" id="IPR013538">
    <property type="entry name" value="ASHA1/2-like_C"/>
</dbReference>
<dbReference type="InterPro" id="IPR023393">
    <property type="entry name" value="START-like_dom_sf"/>
</dbReference>
<dbReference type="RefSeq" id="WP_141843802.1">
    <property type="nucleotide sequence ID" value="NZ_VFPM01000002.1"/>
</dbReference>
<evidence type="ECO:0000313" key="3">
    <source>
        <dbReference type="EMBL" id="TQM61872.1"/>
    </source>
</evidence>
<dbReference type="SUPFAM" id="SSF55961">
    <property type="entry name" value="Bet v1-like"/>
    <property type="match status" value="1"/>
</dbReference>
<comment type="caution">
    <text evidence="3">The sequence shown here is derived from an EMBL/GenBank/DDBJ whole genome shotgun (WGS) entry which is preliminary data.</text>
</comment>
<dbReference type="Pfam" id="PF08327">
    <property type="entry name" value="AHSA1"/>
    <property type="match status" value="1"/>
</dbReference>
<sequence>MSDTSRPLVLELTCALGASADRVFTALTDPAELPKWWGPSGFTTPVIWIDLKVGGGYRLGMQPPDGELFHLVGEFLEIDAPTRLAYTFRWEDPDPDDVETVVRLFLEAEGSGTRVSLRQSPFATDARLALHRAGWTDSLQRLTELLT</sequence>
<keyword evidence="4" id="KW-1185">Reference proteome</keyword>
<protein>
    <submittedName>
        <fullName evidence="3">Uncharacterized protein YndB with AHSA1/START domain</fullName>
    </submittedName>
</protein>
<dbReference type="CDD" id="cd07814">
    <property type="entry name" value="SRPBCC_CalC_Aha1-like"/>
    <property type="match status" value="1"/>
</dbReference>
<name>A0A543HU95_9MICO</name>
<reference evidence="3 4" key="1">
    <citation type="submission" date="2019-06" db="EMBL/GenBank/DDBJ databases">
        <title>Genome sequencing of plant associated microbes to promote plant fitness in Sorghum bicolor and Oryza sativa.</title>
        <authorList>
            <person name="Coleman-Derr D."/>
        </authorList>
    </citation>
    <scope>NUCLEOTIDE SEQUENCE [LARGE SCALE GENOMIC DNA]</scope>
    <source>
        <strain evidence="3 4">KV-663</strain>
    </source>
</reference>
<dbReference type="Proteomes" id="UP000316747">
    <property type="component" value="Unassembled WGS sequence"/>
</dbReference>
<feature type="domain" description="Activator of Hsp90 ATPase homologue 1/2-like C-terminal" evidence="2">
    <location>
        <begin position="18"/>
        <end position="146"/>
    </location>
</feature>
<dbReference type="OrthoDB" id="3365660at2"/>
<dbReference type="AlphaFoldDB" id="A0A543HU95"/>